<dbReference type="Proteomes" id="UP000075816">
    <property type="component" value="Unassembled WGS sequence"/>
</dbReference>
<feature type="domain" description="SF4 helicase" evidence="1">
    <location>
        <begin position="144"/>
        <end position="402"/>
    </location>
</feature>
<comment type="caution">
    <text evidence="2">The sequence shown here is derived from an EMBL/GenBank/DDBJ whole genome shotgun (WGS) entry which is preliminary data.</text>
</comment>
<dbReference type="Pfam" id="PF03796">
    <property type="entry name" value="DnaB_C"/>
    <property type="match status" value="1"/>
</dbReference>
<evidence type="ECO:0000259" key="1">
    <source>
        <dbReference type="PROSITE" id="PS51199"/>
    </source>
</evidence>
<dbReference type="AlphaFoldDB" id="A0A162IQ32"/>
<protein>
    <recommendedName>
        <fullName evidence="1">SF4 helicase domain-containing protein</fullName>
    </recommendedName>
</protein>
<evidence type="ECO:0000313" key="2">
    <source>
        <dbReference type="EMBL" id="KYL03691.1"/>
    </source>
</evidence>
<dbReference type="InterPro" id="IPR007694">
    <property type="entry name" value="DNA_helicase_DnaB-like_C"/>
</dbReference>
<dbReference type="GO" id="GO:0006260">
    <property type="term" value="P:DNA replication"/>
    <property type="evidence" value="ECO:0007669"/>
    <property type="project" value="InterPro"/>
</dbReference>
<dbReference type="InterPro" id="IPR027417">
    <property type="entry name" value="P-loop_NTPase"/>
</dbReference>
<dbReference type="EMBL" id="LVEA01000041">
    <property type="protein sequence ID" value="KYL03691.1"/>
    <property type="molecule type" value="Genomic_DNA"/>
</dbReference>
<dbReference type="GO" id="GO:0005524">
    <property type="term" value="F:ATP binding"/>
    <property type="evidence" value="ECO:0007669"/>
    <property type="project" value="InterPro"/>
</dbReference>
<sequence>MTNAEKTLITKLLIYSEELDYVEKEKILSIPLKMWNKEAYDIMREYKKNSLEGRSYLEILEKPQFQKMLQDIMKIEGYSTLEKTEKLIKTLKETYYQRRLLEIAKQEGGAMEKISKLYQEMLCETEEKQKENGMEDIEDLLFDGLESASRISTGDLYFDKFVRFTKKDLNIIGARPGVGKSAFSLYLALGMAKRGKGLFFNLEMTNTQLAQRICSMKTRINLENVSDKEKFYQLSKKDREDLKKAVQELKEMNLKLLDGNYSISEIRERIRMEKELYGLDFVFVDYLQLVKSFEKTEYERVTEVSRSLKLIAKEFDIVVIALSQMNRQADTEKAKSQKDIFLSDLRGSGQIEQDGSVIIGLLSNPVEPNKDLFKVKILKNRQGARGILEYHYYKSNQTFYKK</sequence>
<evidence type="ECO:0000313" key="3">
    <source>
        <dbReference type="Proteomes" id="UP000075816"/>
    </source>
</evidence>
<dbReference type="SUPFAM" id="SSF52540">
    <property type="entry name" value="P-loop containing nucleoside triphosphate hydrolases"/>
    <property type="match status" value="1"/>
</dbReference>
<dbReference type="Gene3D" id="3.40.50.300">
    <property type="entry name" value="P-loop containing nucleotide triphosphate hydrolases"/>
    <property type="match status" value="1"/>
</dbReference>
<dbReference type="PANTHER" id="PTHR30153:SF2">
    <property type="entry name" value="REPLICATIVE DNA HELICASE"/>
    <property type="match status" value="1"/>
</dbReference>
<organism evidence="2 3">
    <name type="scientific">Fusobacterium necrophorum subsp. funduliforme</name>
    <dbReference type="NCBI Taxonomy" id="143387"/>
    <lineage>
        <taxon>Bacteria</taxon>
        <taxon>Fusobacteriati</taxon>
        <taxon>Fusobacteriota</taxon>
        <taxon>Fusobacteriia</taxon>
        <taxon>Fusobacteriales</taxon>
        <taxon>Fusobacteriaceae</taxon>
        <taxon>Fusobacterium</taxon>
    </lineage>
</organism>
<name>A0A162IQ32_9FUSO</name>
<gene>
    <name evidence="2" type="ORF">A2J07_11220</name>
</gene>
<reference evidence="2 3" key="1">
    <citation type="submission" date="2016-03" db="EMBL/GenBank/DDBJ databases">
        <title>Comparative genomics of human isolates of Fusobacterium necrophorum.</title>
        <authorList>
            <person name="Jensen A."/>
            <person name="Bank S."/>
            <person name="Andersen P.S."/>
            <person name="Kristensen L.H."/>
            <person name="Prag J."/>
        </authorList>
    </citation>
    <scope>NUCLEOTIDE SEQUENCE [LARGE SCALE GENOMIC DNA]</scope>
    <source>
        <strain evidence="2 3">LS_1264</strain>
    </source>
</reference>
<dbReference type="GO" id="GO:0005829">
    <property type="term" value="C:cytosol"/>
    <property type="evidence" value="ECO:0007669"/>
    <property type="project" value="TreeGrafter"/>
</dbReference>
<dbReference type="RefSeq" id="WP_062628502.1">
    <property type="nucleotide sequence ID" value="NZ_LVEA01000041.1"/>
</dbReference>
<dbReference type="PANTHER" id="PTHR30153">
    <property type="entry name" value="REPLICATIVE DNA HELICASE DNAB"/>
    <property type="match status" value="1"/>
</dbReference>
<dbReference type="PROSITE" id="PS51199">
    <property type="entry name" value="SF4_HELICASE"/>
    <property type="match status" value="1"/>
</dbReference>
<proteinExistence type="predicted"/>
<accession>A0A162IQ32</accession>
<dbReference type="GO" id="GO:0003678">
    <property type="term" value="F:DNA helicase activity"/>
    <property type="evidence" value="ECO:0007669"/>
    <property type="project" value="InterPro"/>
</dbReference>